<feature type="chain" id="PRO_5008265993" evidence="2">
    <location>
        <begin position="20"/>
        <end position="193"/>
    </location>
</feature>
<organism evidence="3 4">
    <name type="scientific">Cytospora mali</name>
    <name type="common">Apple Valsa canker fungus</name>
    <name type="synonym">Valsa mali</name>
    <dbReference type="NCBI Taxonomy" id="578113"/>
    <lineage>
        <taxon>Eukaryota</taxon>
        <taxon>Fungi</taxon>
        <taxon>Dikarya</taxon>
        <taxon>Ascomycota</taxon>
        <taxon>Pezizomycotina</taxon>
        <taxon>Sordariomycetes</taxon>
        <taxon>Sordariomycetidae</taxon>
        <taxon>Diaporthales</taxon>
        <taxon>Cytosporaceae</taxon>
        <taxon>Cytospora</taxon>
    </lineage>
</organism>
<keyword evidence="1" id="KW-0812">Transmembrane</keyword>
<dbReference type="AlphaFoldDB" id="A0A194UYC7"/>
<dbReference type="EMBL" id="KN714691">
    <property type="protein sequence ID" value="KUI56705.1"/>
    <property type="molecule type" value="Genomic_DNA"/>
</dbReference>
<evidence type="ECO:0000313" key="3">
    <source>
        <dbReference type="EMBL" id="KUI56705.1"/>
    </source>
</evidence>
<evidence type="ECO:0000256" key="1">
    <source>
        <dbReference type="SAM" id="Phobius"/>
    </source>
</evidence>
<keyword evidence="1" id="KW-0472">Membrane</keyword>
<sequence>MRLVVAILLALTASTVAEAQSAFPRQTSASNITAMATETETTDNPVFDSVITSWRSAAPTMPPEISAWLSGAQLSSEYTYTFPGCPPTSTLLPTSLTFMYSGFQVNLTHWYSILAAGIGGIQTVDPLDVNSFYSLWMTRLCSSYTGMFSSVFQTTTTVYVTPTGGATSGASSAWTVSVFGLGLAGMLGVLALL</sequence>
<keyword evidence="1" id="KW-1133">Transmembrane helix</keyword>
<keyword evidence="2" id="KW-0732">Signal</keyword>
<reference evidence="4" key="1">
    <citation type="submission" date="2014-12" db="EMBL/GenBank/DDBJ databases">
        <title>Genome Sequence of Valsa Canker Pathogens Uncovers a Specific Adaption of Colonization on Woody Bark.</title>
        <authorList>
            <person name="Yin Z."/>
            <person name="Liu H."/>
            <person name="Gao X."/>
            <person name="Li Z."/>
            <person name="Song N."/>
            <person name="Ke X."/>
            <person name="Dai Q."/>
            <person name="Wu Y."/>
            <person name="Sun Y."/>
            <person name="Xu J.-R."/>
            <person name="Kang Z.K."/>
            <person name="Wang L."/>
            <person name="Huang L."/>
        </authorList>
    </citation>
    <scope>NUCLEOTIDE SEQUENCE [LARGE SCALE GENOMIC DNA]</scope>
    <source>
        <strain evidence="4">SXYL134</strain>
    </source>
</reference>
<evidence type="ECO:0000256" key="2">
    <source>
        <dbReference type="SAM" id="SignalP"/>
    </source>
</evidence>
<keyword evidence="4" id="KW-1185">Reference proteome</keyword>
<evidence type="ECO:0000313" key="4">
    <source>
        <dbReference type="Proteomes" id="UP000078576"/>
    </source>
</evidence>
<name>A0A194UYC7_CYTMA</name>
<accession>A0A194UYC7</accession>
<protein>
    <submittedName>
        <fullName evidence="3">Uncharacterized protein</fullName>
    </submittedName>
</protein>
<proteinExistence type="predicted"/>
<feature type="signal peptide" evidence="2">
    <location>
        <begin position="1"/>
        <end position="19"/>
    </location>
</feature>
<dbReference type="Proteomes" id="UP000078576">
    <property type="component" value="Unassembled WGS sequence"/>
</dbReference>
<gene>
    <name evidence="3" type="ORF">VP1G_03983</name>
</gene>
<feature type="transmembrane region" description="Helical" evidence="1">
    <location>
        <begin position="173"/>
        <end position="192"/>
    </location>
</feature>